<dbReference type="Proteomes" id="UP000027135">
    <property type="component" value="Unassembled WGS sequence"/>
</dbReference>
<proteinExistence type="predicted"/>
<protein>
    <submittedName>
        <fullName evidence="1">Uncharacterized protein</fullName>
    </submittedName>
</protein>
<dbReference type="AlphaFoldDB" id="A0A067RHU7"/>
<sequence>MLLIFPIASPDIMVPRCSIKTPLIRTVLWQRRRPKVGRTYFPSFNNESCGRTKVRTSYHIKLIYVTGKLTLPQSNMLLTATTTTQKMQKSRYTSNWFRNHNPKERDIGNCTIIS</sequence>
<keyword evidence="2" id="KW-1185">Reference proteome</keyword>
<gene>
    <name evidence="1" type="ORF">L798_06473</name>
</gene>
<organism evidence="1 2">
    <name type="scientific">Zootermopsis nevadensis</name>
    <name type="common">Dampwood termite</name>
    <dbReference type="NCBI Taxonomy" id="136037"/>
    <lineage>
        <taxon>Eukaryota</taxon>
        <taxon>Metazoa</taxon>
        <taxon>Ecdysozoa</taxon>
        <taxon>Arthropoda</taxon>
        <taxon>Hexapoda</taxon>
        <taxon>Insecta</taxon>
        <taxon>Pterygota</taxon>
        <taxon>Neoptera</taxon>
        <taxon>Polyneoptera</taxon>
        <taxon>Dictyoptera</taxon>
        <taxon>Blattodea</taxon>
        <taxon>Blattoidea</taxon>
        <taxon>Termitoidae</taxon>
        <taxon>Termopsidae</taxon>
        <taxon>Zootermopsis</taxon>
    </lineage>
</organism>
<evidence type="ECO:0000313" key="1">
    <source>
        <dbReference type="EMBL" id="KDR18792.1"/>
    </source>
</evidence>
<dbReference type="InParanoid" id="A0A067RHU7"/>
<reference evidence="1 2" key="1">
    <citation type="journal article" date="2014" name="Nat. Commun.">
        <title>Molecular traces of alternative social organization in a termite genome.</title>
        <authorList>
            <person name="Terrapon N."/>
            <person name="Li C."/>
            <person name="Robertson H.M."/>
            <person name="Ji L."/>
            <person name="Meng X."/>
            <person name="Booth W."/>
            <person name="Chen Z."/>
            <person name="Childers C.P."/>
            <person name="Glastad K.M."/>
            <person name="Gokhale K."/>
            <person name="Gowin J."/>
            <person name="Gronenberg W."/>
            <person name="Hermansen R.A."/>
            <person name="Hu H."/>
            <person name="Hunt B.G."/>
            <person name="Huylmans A.K."/>
            <person name="Khalil S.M."/>
            <person name="Mitchell R.D."/>
            <person name="Munoz-Torres M.C."/>
            <person name="Mustard J.A."/>
            <person name="Pan H."/>
            <person name="Reese J.T."/>
            <person name="Scharf M.E."/>
            <person name="Sun F."/>
            <person name="Vogel H."/>
            <person name="Xiao J."/>
            <person name="Yang W."/>
            <person name="Yang Z."/>
            <person name="Yang Z."/>
            <person name="Zhou J."/>
            <person name="Zhu J."/>
            <person name="Brent C.S."/>
            <person name="Elsik C.G."/>
            <person name="Goodisman M.A."/>
            <person name="Liberles D.A."/>
            <person name="Roe R.M."/>
            <person name="Vargo E.L."/>
            <person name="Vilcinskas A."/>
            <person name="Wang J."/>
            <person name="Bornberg-Bauer E."/>
            <person name="Korb J."/>
            <person name="Zhang G."/>
            <person name="Liebig J."/>
        </authorList>
    </citation>
    <scope>NUCLEOTIDE SEQUENCE [LARGE SCALE GENOMIC DNA]</scope>
    <source>
        <tissue evidence="1">Whole organism</tissue>
    </source>
</reference>
<name>A0A067RHU7_ZOONE</name>
<dbReference type="EMBL" id="KK852672">
    <property type="protein sequence ID" value="KDR18792.1"/>
    <property type="molecule type" value="Genomic_DNA"/>
</dbReference>
<accession>A0A067RHU7</accession>
<evidence type="ECO:0000313" key="2">
    <source>
        <dbReference type="Proteomes" id="UP000027135"/>
    </source>
</evidence>